<accession>S7ZX66</accession>
<dbReference type="HOGENOM" id="CLU_1294362_0_0_1"/>
<dbReference type="Proteomes" id="UP000015100">
    <property type="component" value="Unassembled WGS sequence"/>
</dbReference>
<reference evidence="2" key="2">
    <citation type="submission" date="2013-04" db="EMBL/GenBank/DDBJ databases">
        <title>Genomic mechanisms accounting for the adaptation to parasitism in nematode-trapping fungi.</title>
        <authorList>
            <person name="Ahren D.G."/>
        </authorList>
    </citation>
    <scope>NUCLEOTIDE SEQUENCE [LARGE SCALE GENOMIC DNA]</scope>
    <source>
        <strain evidence="2">CBS 200.50</strain>
    </source>
</reference>
<comment type="caution">
    <text evidence="1">The sequence shown here is derived from an EMBL/GenBank/DDBJ whole genome shotgun (WGS) entry which is preliminary data.</text>
</comment>
<proteinExistence type="predicted"/>
<keyword evidence="2" id="KW-1185">Reference proteome</keyword>
<organism evidence="1 2">
    <name type="scientific">Dactylellina haptotyla (strain CBS 200.50)</name>
    <name type="common">Nematode-trapping fungus</name>
    <name type="synonym">Monacrosporium haptotylum</name>
    <dbReference type="NCBI Taxonomy" id="1284197"/>
    <lineage>
        <taxon>Eukaryota</taxon>
        <taxon>Fungi</taxon>
        <taxon>Dikarya</taxon>
        <taxon>Ascomycota</taxon>
        <taxon>Pezizomycotina</taxon>
        <taxon>Orbiliomycetes</taxon>
        <taxon>Orbiliales</taxon>
        <taxon>Orbiliaceae</taxon>
        <taxon>Dactylellina</taxon>
    </lineage>
</organism>
<gene>
    <name evidence="1" type="ORF">H072_11512</name>
</gene>
<sequence length="213" mass="23349">MVFEAGSYNIILHQADEHGRRTATQALGAEKVSRSVNLIQSRDLKMANLNHAAFTWKIHRPQMDGIKDIWYIETDAGKATFNGGWQAFVTDSPKTTRTSLWRISPSQLGSGLYTIKGVFGSPIEWMCENGGVFYTADADRFDAINFEFRRVHVPSKIEAPLPPPAPMAPKNRTLERVDPDESMWGQLRIAVGLEKGTPGLGAGGVAGGKGVHV</sequence>
<protein>
    <submittedName>
        <fullName evidence="1">Uncharacterized protein</fullName>
    </submittedName>
</protein>
<reference evidence="1 2" key="1">
    <citation type="journal article" date="2013" name="PLoS Genet.">
        <title>Genomic mechanisms accounting for the adaptation to parasitism in nematode-trapping fungi.</title>
        <authorList>
            <person name="Meerupati T."/>
            <person name="Andersson K.M."/>
            <person name="Friman E."/>
            <person name="Kumar D."/>
            <person name="Tunlid A."/>
            <person name="Ahren D."/>
        </authorList>
    </citation>
    <scope>NUCLEOTIDE SEQUENCE [LARGE SCALE GENOMIC DNA]</scope>
    <source>
        <strain evidence="1 2">CBS 200.50</strain>
    </source>
</reference>
<evidence type="ECO:0000313" key="2">
    <source>
        <dbReference type="Proteomes" id="UP000015100"/>
    </source>
</evidence>
<dbReference type="AlphaFoldDB" id="S7ZX66"/>
<dbReference type="EMBL" id="AQGS01001233">
    <property type="protein sequence ID" value="EPS35059.1"/>
    <property type="molecule type" value="Genomic_DNA"/>
</dbReference>
<name>S7ZX66_DACHA</name>
<evidence type="ECO:0000313" key="1">
    <source>
        <dbReference type="EMBL" id="EPS35059.1"/>
    </source>
</evidence>